<feature type="domain" description="Peptidoglycan muramidase Tse3 catalytic" evidence="1">
    <location>
        <begin position="152"/>
        <end position="349"/>
    </location>
</feature>
<dbReference type="EMBL" id="CXST01000001">
    <property type="protein sequence ID" value="CTQ43935.1"/>
    <property type="molecule type" value="Genomic_DNA"/>
</dbReference>
<keyword evidence="3" id="KW-1185">Reference proteome</keyword>
<dbReference type="RefSeq" id="WP_077291904.1">
    <property type="nucleotide sequence ID" value="NZ_CP045617.1"/>
</dbReference>
<dbReference type="InterPro" id="IPR054338">
    <property type="entry name" value="Tse3_cat"/>
</dbReference>
<name>A0A0M6Y1G1_9HYPH</name>
<dbReference type="STRING" id="187304.B0E33_17585"/>
<protein>
    <recommendedName>
        <fullName evidence="1">Peptidoglycan muramidase Tse3 catalytic domain-containing protein</fullName>
    </recommendedName>
</protein>
<evidence type="ECO:0000313" key="3">
    <source>
        <dbReference type="Proteomes" id="UP000048926"/>
    </source>
</evidence>
<dbReference type="Pfam" id="PF22115">
    <property type="entry name" value="T6SS_Tse3_cat"/>
    <property type="match status" value="1"/>
</dbReference>
<gene>
    <name evidence="2" type="ORF">LAL4801_02377</name>
</gene>
<evidence type="ECO:0000313" key="2">
    <source>
        <dbReference type="EMBL" id="CTQ43935.1"/>
    </source>
</evidence>
<evidence type="ECO:0000259" key="1">
    <source>
        <dbReference type="Pfam" id="PF22115"/>
    </source>
</evidence>
<dbReference type="Proteomes" id="UP000048926">
    <property type="component" value="Unassembled WGS sequence"/>
</dbReference>
<sequence length="423" mass="46047">MTVVGDEVIKLLELGDVFRWVTDGERAKALELLERDTRFDATITQLQSGKVLRDFFTRYFNQQSAPSLYDAVMLMAAKAGPVSVSSIENNLAGFFFFDRDAAILNAQFGNPAKVFGLANDLADSMRKYGLLSISTKKPITSATIPSSASASFSGSGATGRDIFNHRVSAFDQARILYEQKTNPQGDPGASGPVSRSYSNPLWNGLTVPSSASERLRQAARITSLPISTLFEPIYLNGRPSRGAVMNAAAKTYNLTPEVIGAIVLAEQRDQSQNEDMLDYTAATHSVSRRTTSVGLGQVRDDTVARTDLFSGLLEHKRRQGLDGAQIATLLTCDEFNIFAVAKYIRYVANLVGKKTKTDLPRTAAAFPGINFAAYAQHARNWPADNVAALGSEYTSRPWDDRVTGWGSFVGEAHSDMSGAKISW</sequence>
<reference evidence="3" key="1">
    <citation type="submission" date="2015-07" db="EMBL/GenBank/DDBJ databases">
        <authorList>
            <person name="Rodrigo-Torres Lidia"/>
            <person name="Arahal R.David."/>
        </authorList>
    </citation>
    <scope>NUCLEOTIDE SEQUENCE [LARGE SCALE GENOMIC DNA]</scope>
    <source>
        <strain evidence="3">CECT 4801</strain>
    </source>
</reference>
<organism evidence="2 3">
    <name type="scientific">Roseibium aggregatum</name>
    <dbReference type="NCBI Taxonomy" id="187304"/>
    <lineage>
        <taxon>Bacteria</taxon>
        <taxon>Pseudomonadati</taxon>
        <taxon>Pseudomonadota</taxon>
        <taxon>Alphaproteobacteria</taxon>
        <taxon>Hyphomicrobiales</taxon>
        <taxon>Stappiaceae</taxon>
        <taxon>Roseibium</taxon>
    </lineage>
</organism>
<accession>A0A0M6Y1G1</accession>
<dbReference type="KEGG" id="lagg:B0E33_17585"/>
<dbReference type="OrthoDB" id="10011032at2"/>
<proteinExistence type="predicted"/>
<dbReference type="AlphaFoldDB" id="A0A0M6Y1G1"/>